<keyword evidence="1" id="KW-0808">Transferase</keyword>
<dbReference type="EC" id="2.3.1.1" evidence="1"/>
<evidence type="ECO:0000313" key="1">
    <source>
        <dbReference type="EMBL" id="XRI72487.1"/>
    </source>
</evidence>
<accession>A0ACD5HCY9</accession>
<name>A0ACD5HCY9_9PROT</name>
<organism evidence="1 2">
    <name type="scientific">Acidithiobacillus montserratensis</name>
    <dbReference type="NCBI Taxonomy" id="2729135"/>
    <lineage>
        <taxon>Bacteria</taxon>
        <taxon>Pseudomonadati</taxon>
        <taxon>Pseudomonadota</taxon>
        <taxon>Acidithiobacillia</taxon>
        <taxon>Acidithiobacillales</taxon>
        <taxon>Acidithiobacillaceae</taxon>
        <taxon>Acidithiobacillus</taxon>
    </lineage>
</organism>
<evidence type="ECO:0000313" key="2">
    <source>
        <dbReference type="Proteomes" id="UP001195965"/>
    </source>
</evidence>
<reference evidence="1 2" key="1">
    <citation type="journal article" date="2021" name="ISME J.">
        <title>Genomic evolution of the class Acidithiobacillia: deep-branching Proteobacteria living in extreme acidic conditions.</title>
        <authorList>
            <person name="Moya-Beltran A."/>
            <person name="Beard S."/>
            <person name="Rojas-Villalobos C."/>
            <person name="Issotta F."/>
            <person name="Gallardo Y."/>
            <person name="Ulloa R."/>
            <person name="Giaveno A."/>
            <person name="Degli Esposti M."/>
            <person name="Johnson D.B."/>
            <person name="Quatrini R."/>
        </authorList>
    </citation>
    <scope>NUCLEOTIDE SEQUENCE [LARGE SCALE GENOMIC DNA]</scope>
    <source>
        <strain evidence="1 2">GG1-14</strain>
    </source>
</reference>
<gene>
    <name evidence="1" type="primary">argA</name>
    <name evidence="1" type="ORF">HHS34_008500</name>
</gene>
<proteinExistence type="predicted"/>
<keyword evidence="1" id="KW-0012">Acyltransferase</keyword>
<protein>
    <submittedName>
        <fullName evidence="1">Amino-acid N-acetyltransferase</fullName>
        <ecNumber evidence="1">2.3.1.1</ecNumber>
    </submittedName>
</protein>
<sequence>MPADSFVRSFRESSPYIHRFRGQTFVINFGGDAIADGSIRVLAHDIALLNSLGINVVLVHGAGPQIDAALQLHGLQTQRIHGKRITSPEAMQVLREAVGGARLVVEAALSEGQMGSPMAHAGLQVVSGNFIIAQPVGILDGVDYQSTGKVRRVASEVMERHLAADEIVLLSPIGVSPTGTLFNIRAEEVAVAAAVALGAAKLVFYMDEEGIIDAQGTLLRQLTSSEIPALLERQDLSTEVREHLHSAATACAKGVERIHLISRHVDGALLRELFTRDGLGTLISRDSFEHMRMATVTDIPGILALIRPLEEKGILVKRSRERLEMEADHFVVMERDGKIIGCAAIYPYPEQGMAEVACLAVDSLYRRQGRGERLLAFCENWARERQLSRIFVLSTQTTHWFLERKFRQGSLEELPIPRQQLYNFQRRSQVFFQTI</sequence>
<dbReference type="Proteomes" id="UP001195965">
    <property type="component" value="Chromosome"/>
</dbReference>
<keyword evidence="2" id="KW-1185">Reference proteome</keyword>
<dbReference type="EMBL" id="CP127526">
    <property type="protein sequence ID" value="XRI72487.1"/>
    <property type="molecule type" value="Genomic_DNA"/>
</dbReference>